<name>A0A431UT53_9BACI</name>
<dbReference type="GO" id="GO:0003677">
    <property type="term" value="F:DNA binding"/>
    <property type="evidence" value="ECO:0007669"/>
    <property type="project" value="InterPro"/>
</dbReference>
<dbReference type="InterPro" id="IPR010982">
    <property type="entry name" value="Lambda_DNA-bd_dom_sf"/>
</dbReference>
<keyword evidence="3" id="KW-1185">Reference proteome</keyword>
<reference evidence="2 3" key="1">
    <citation type="submission" date="2018-12" db="EMBL/GenBank/DDBJ databases">
        <authorList>
            <person name="Yu L."/>
        </authorList>
    </citation>
    <scope>NUCLEOTIDE SEQUENCE [LARGE SCALE GENOMIC DNA]</scope>
    <source>
        <strain evidence="2 3">S5H2222</strain>
    </source>
</reference>
<dbReference type="PROSITE" id="PS50943">
    <property type="entry name" value="HTH_CROC1"/>
    <property type="match status" value="1"/>
</dbReference>
<dbReference type="SUPFAM" id="SSF47413">
    <property type="entry name" value="lambda repressor-like DNA-binding domains"/>
    <property type="match status" value="1"/>
</dbReference>
<feature type="domain" description="HTH cro/C1-type" evidence="1">
    <location>
        <begin position="14"/>
        <end position="70"/>
    </location>
</feature>
<sequence length="240" mass="27809">MEVTWMENTFGLIVQRERNRQGLSLAKLSSLLNNEIDPSYINRLEKEQKNPSFKVVCLLTTALNLDVREVFRAFGFENLITNYDEEAVFTIDEFIRLHKIKNPHNNQIISKEEQETLINIVHNVFELSQAELDLGQLSPMLKEIQKLREIHLRETTECIEVPFMNTKFTVNIKAVLSQNSYFDRENVIVAIEDLITNKGTKLLDIKDGSITVDLNGESWLAQIQGERVTFITRKKEIIDL</sequence>
<proteinExistence type="predicted"/>
<evidence type="ECO:0000259" key="1">
    <source>
        <dbReference type="PROSITE" id="PS50943"/>
    </source>
</evidence>
<gene>
    <name evidence="2" type="ORF">EKG35_07985</name>
</gene>
<dbReference type="InterPro" id="IPR001387">
    <property type="entry name" value="Cro/C1-type_HTH"/>
</dbReference>
<dbReference type="EMBL" id="RXNR01000017">
    <property type="protein sequence ID" value="RTQ93687.1"/>
    <property type="molecule type" value="Genomic_DNA"/>
</dbReference>
<evidence type="ECO:0000313" key="2">
    <source>
        <dbReference type="EMBL" id="RTQ93687.1"/>
    </source>
</evidence>
<evidence type="ECO:0000313" key="3">
    <source>
        <dbReference type="Proteomes" id="UP000276349"/>
    </source>
</evidence>
<organism evidence="2 3">
    <name type="scientific">Lysinibacillus telephonicus</name>
    <dbReference type="NCBI Taxonomy" id="1714840"/>
    <lineage>
        <taxon>Bacteria</taxon>
        <taxon>Bacillati</taxon>
        <taxon>Bacillota</taxon>
        <taxon>Bacilli</taxon>
        <taxon>Bacillales</taxon>
        <taxon>Bacillaceae</taxon>
        <taxon>Lysinibacillus</taxon>
    </lineage>
</organism>
<dbReference type="SMART" id="SM00530">
    <property type="entry name" value="HTH_XRE"/>
    <property type="match status" value="1"/>
</dbReference>
<dbReference type="OrthoDB" id="2923409at2"/>
<dbReference type="Proteomes" id="UP000276349">
    <property type="component" value="Unassembled WGS sequence"/>
</dbReference>
<dbReference type="Gene3D" id="1.10.260.40">
    <property type="entry name" value="lambda repressor-like DNA-binding domains"/>
    <property type="match status" value="1"/>
</dbReference>
<comment type="caution">
    <text evidence="2">The sequence shown here is derived from an EMBL/GenBank/DDBJ whole genome shotgun (WGS) entry which is preliminary data.</text>
</comment>
<protein>
    <submittedName>
        <fullName evidence="2">Helix-turn-helix domain-containing protein</fullName>
    </submittedName>
</protein>
<dbReference type="Pfam" id="PF01381">
    <property type="entry name" value="HTH_3"/>
    <property type="match status" value="1"/>
</dbReference>
<accession>A0A431UT53</accession>
<dbReference type="AlphaFoldDB" id="A0A431UT53"/>